<proteinExistence type="predicted"/>
<dbReference type="EMBL" id="JXTB01000048">
    <property type="protein sequence ID" value="PON70840.1"/>
    <property type="molecule type" value="Genomic_DNA"/>
</dbReference>
<dbReference type="AlphaFoldDB" id="A0A2P5DC72"/>
<dbReference type="OrthoDB" id="1924068at2759"/>
<accession>A0A2P5DC72</accession>
<gene>
    <name evidence="1" type="ORF">PanWU01x14_078660</name>
</gene>
<keyword evidence="2" id="KW-1185">Reference proteome</keyword>
<organism evidence="1 2">
    <name type="scientific">Parasponia andersonii</name>
    <name type="common">Sponia andersonii</name>
    <dbReference type="NCBI Taxonomy" id="3476"/>
    <lineage>
        <taxon>Eukaryota</taxon>
        <taxon>Viridiplantae</taxon>
        <taxon>Streptophyta</taxon>
        <taxon>Embryophyta</taxon>
        <taxon>Tracheophyta</taxon>
        <taxon>Spermatophyta</taxon>
        <taxon>Magnoliopsida</taxon>
        <taxon>eudicotyledons</taxon>
        <taxon>Gunneridae</taxon>
        <taxon>Pentapetalae</taxon>
        <taxon>rosids</taxon>
        <taxon>fabids</taxon>
        <taxon>Rosales</taxon>
        <taxon>Cannabaceae</taxon>
        <taxon>Parasponia</taxon>
    </lineage>
</organism>
<dbReference type="Proteomes" id="UP000237105">
    <property type="component" value="Unassembled WGS sequence"/>
</dbReference>
<reference evidence="2" key="1">
    <citation type="submission" date="2016-06" db="EMBL/GenBank/DDBJ databases">
        <title>Parallel loss of symbiosis genes in relatives of nitrogen-fixing non-legume Parasponia.</title>
        <authorList>
            <person name="Van Velzen R."/>
            <person name="Holmer R."/>
            <person name="Bu F."/>
            <person name="Rutten L."/>
            <person name="Van Zeijl A."/>
            <person name="Liu W."/>
            <person name="Santuari L."/>
            <person name="Cao Q."/>
            <person name="Sharma T."/>
            <person name="Shen D."/>
            <person name="Roswanjaya Y."/>
            <person name="Wardhani T."/>
            <person name="Kalhor M.S."/>
            <person name="Jansen J."/>
            <person name="Van den Hoogen J."/>
            <person name="Gungor B."/>
            <person name="Hartog M."/>
            <person name="Hontelez J."/>
            <person name="Verver J."/>
            <person name="Yang W.-C."/>
            <person name="Schijlen E."/>
            <person name="Repin R."/>
            <person name="Schilthuizen M."/>
            <person name="Schranz E."/>
            <person name="Heidstra R."/>
            <person name="Miyata K."/>
            <person name="Fedorova E."/>
            <person name="Kohlen W."/>
            <person name="Bisseling T."/>
            <person name="Smit S."/>
            <person name="Geurts R."/>
        </authorList>
    </citation>
    <scope>NUCLEOTIDE SEQUENCE [LARGE SCALE GENOMIC DNA]</scope>
    <source>
        <strain evidence="2">cv. WU1-14</strain>
    </source>
</reference>
<sequence>MSTPLDRYTSAYLLSAYSFNDYRLKSAPSLDFEDGLDASKFAHSRDSNLGLGGGGKSFNDLVLGDTSLHDVTAANANPGLWLEECHNGRFIHRSIAALKPTSVDGAVLGLGEDLNKAPSIAKASSIADAIPVSRLHSKAGFDIISHDLINSLNDKRTPFSRPGVLQASEHVLPSCNAQSGHSLGSSLAVSPSFANVPLSDSIMVEVGSDCLLVPLEYERLPDFCTACKTISHVVSAYRHVKSTTATFDGEMKECGRSRSRKRVYRPIMKSPKITKIPIKNAFSALKKDLAAEPKNKEVERRDKQKLWVDEEDIDNAEVDVVHVVNEDVHVGNADVTNDEDDVANVDFGNTLSQNNASSSQPGVDVHVEIHSTAFAQQPNPSAESKNDCLNTSDLSPLKVFDFKDEGWQEVQSKKKKKAALIQAQYSSFIYASYDYLVRRDLWDSLSSLHVNGPWLALGDFNSIMGVHETTGIIKRRSCEDFRAGVTLCNLIDLDTQGPRHTWHGSRGGRIVFGDLKRNISKATEQVNVIQERLSVEGVFDDLLRQESDALSSLDNFLLQEETYLRE</sequence>
<evidence type="ECO:0000313" key="1">
    <source>
        <dbReference type="EMBL" id="PON70840.1"/>
    </source>
</evidence>
<comment type="caution">
    <text evidence="1">The sequence shown here is derived from an EMBL/GenBank/DDBJ whole genome shotgun (WGS) entry which is preliminary data.</text>
</comment>
<name>A0A2P5DC72_PARAD</name>
<protein>
    <submittedName>
        <fullName evidence="1">Zinc knuckle CX2CX4HX4C</fullName>
    </submittedName>
</protein>
<evidence type="ECO:0000313" key="2">
    <source>
        <dbReference type="Proteomes" id="UP000237105"/>
    </source>
</evidence>